<sequence length="517" mass="59282">MFGGIGSRLIVSNTASRDSKALTSSDITTKCTKILSELDRCINCKDKTIDSSILHDNVPQTFATEDLRRELEAELDRLLLQQLLMEEKLIESSLVETQGRISTPSDQPTTCTIDEEACSACNSSPCQWRPSYDTAVLTKRKRELNRECILAAQKSKEGNTKAIKSIIARSVLNGGDIHFNPSELLKELTDELKEIGSKLKLCKVDEELHKTFASTSESVTVRSIHEFETTVKRDDAIVALEREHNRHTAKIVATETIDDILEWMLEGWYFGERDTKMKTSSLSSADEPCFDQRGSLMEKASDVQLSSNANAMRAANAKEDAAESLNSMETNMRYGLFCLLFMYFRALHLVRREMATWGGSNDLITLAPKPTSISEERQKMIQEEKNVEFRRARMDYVMEKARVGEERKRARIERERLEKWDTKMKLSNQRLATTVQRVYRGHLGRKVAKMRSFQLQRAHSANILMNACATAIERVWRGYCGRMDAKYLRKEMAEFLFAIREEEANDEAEYLMQRRMW</sequence>
<reference evidence="1 2" key="1">
    <citation type="journal article" date="2004" name="Science">
        <title>The genome of the diatom Thalassiosira pseudonana: ecology, evolution, and metabolism.</title>
        <authorList>
            <person name="Armbrust E.V."/>
            <person name="Berges J.A."/>
            <person name="Bowler C."/>
            <person name="Green B.R."/>
            <person name="Martinez D."/>
            <person name="Putnam N.H."/>
            <person name="Zhou S."/>
            <person name="Allen A.E."/>
            <person name="Apt K.E."/>
            <person name="Bechner M."/>
            <person name="Brzezinski M.A."/>
            <person name="Chaal B.K."/>
            <person name="Chiovitti A."/>
            <person name="Davis A.K."/>
            <person name="Demarest M.S."/>
            <person name="Detter J.C."/>
            <person name="Glavina T."/>
            <person name="Goodstein D."/>
            <person name="Hadi M.Z."/>
            <person name="Hellsten U."/>
            <person name="Hildebrand M."/>
            <person name="Jenkins B.D."/>
            <person name="Jurka J."/>
            <person name="Kapitonov V.V."/>
            <person name="Kroger N."/>
            <person name="Lau W.W."/>
            <person name="Lane T.W."/>
            <person name="Larimer F.W."/>
            <person name="Lippmeier J.C."/>
            <person name="Lucas S."/>
            <person name="Medina M."/>
            <person name="Montsant A."/>
            <person name="Obornik M."/>
            <person name="Parker M.S."/>
            <person name="Palenik B."/>
            <person name="Pazour G.J."/>
            <person name="Richardson P.M."/>
            <person name="Rynearson T.A."/>
            <person name="Saito M.A."/>
            <person name="Schwartz D.C."/>
            <person name="Thamatrakoln K."/>
            <person name="Valentin K."/>
            <person name="Vardi A."/>
            <person name="Wilkerson F.P."/>
            <person name="Rokhsar D.S."/>
        </authorList>
    </citation>
    <scope>NUCLEOTIDE SEQUENCE [LARGE SCALE GENOMIC DNA]</scope>
    <source>
        <strain evidence="1 2">CCMP1335</strain>
    </source>
</reference>
<dbReference type="Gene3D" id="1.20.5.190">
    <property type="match status" value="1"/>
</dbReference>
<dbReference type="OMA" id="FMYFRAL"/>
<dbReference type="InParanoid" id="B8BVX7"/>
<evidence type="ECO:0008006" key="3">
    <source>
        <dbReference type="Google" id="ProtNLM"/>
    </source>
</evidence>
<evidence type="ECO:0000313" key="1">
    <source>
        <dbReference type="EMBL" id="EED95534.1"/>
    </source>
</evidence>
<dbReference type="KEGG" id="tps:THAPSDRAFT_2990"/>
<keyword evidence="2" id="KW-1185">Reference proteome</keyword>
<dbReference type="HOGENOM" id="CLU_527372_0_0_1"/>
<dbReference type="GeneID" id="7452930"/>
<dbReference type="PaxDb" id="35128-Thaps2990"/>
<dbReference type="RefSeq" id="XP_002288091.1">
    <property type="nucleotide sequence ID" value="XM_002288055.1"/>
</dbReference>
<dbReference type="EMBL" id="CM000639">
    <property type="protein sequence ID" value="EED95534.1"/>
    <property type="molecule type" value="Genomic_DNA"/>
</dbReference>
<evidence type="ECO:0000313" key="2">
    <source>
        <dbReference type="Proteomes" id="UP000001449"/>
    </source>
</evidence>
<organism evidence="1 2">
    <name type="scientific">Thalassiosira pseudonana</name>
    <name type="common">Marine diatom</name>
    <name type="synonym">Cyclotella nana</name>
    <dbReference type="NCBI Taxonomy" id="35128"/>
    <lineage>
        <taxon>Eukaryota</taxon>
        <taxon>Sar</taxon>
        <taxon>Stramenopiles</taxon>
        <taxon>Ochrophyta</taxon>
        <taxon>Bacillariophyta</taxon>
        <taxon>Coscinodiscophyceae</taxon>
        <taxon>Thalassiosirophycidae</taxon>
        <taxon>Thalassiosirales</taxon>
        <taxon>Thalassiosiraceae</taxon>
        <taxon>Thalassiosira</taxon>
    </lineage>
</organism>
<proteinExistence type="predicted"/>
<dbReference type="Proteomes" id="UP000001449">
    <property type="component" value="Chromosome 2"/>
</dbReference>
<accession>B8BVX7</accession>
<dbReference type="PROSITE" id="PS50096">
    <property type="entry name" value="IQ"/>
    <property type="match status" value="2"/>
</dbReference>
<name>B8BVX7_THAPS</name>
<protein>
    <recommendedName>
        <fullName evidence="3">IQ motif, EF-hand binding site</fullName>
    </recommendedName>
</protein>
<gene>
    <name evidence="1" type="ORF">THAPSDRAFT_2990</name>
</gene>
<dbReference type="eggNOG" id="ENOG502QY4N">
    <property type="taxonomic scope" value="Eukaryota"/>
</dbReference>
<dbReference type="AlphaFoldDB" id="B8BVX7"/>
<reference evidence="1 2" key="2">
    <citation type="journal article" date="2008" name="Nature">
        <title>The Phaeodactylum genome reveals the evolutionary history of diatom genomes.</title>
        <authorList>
            <person name="Bowler C."/>
            <person name="Allen A.E."/>
            <person name="Badger J.H."/>
            <person name="Grimwood J."/>
            <person name="Jabbari K."/>
            <person name="Kuo A."/>
            <person name="Maheswari U."/>
            <person name="Martens C."/>
            <person name="Maumus F."/>
            <person name="Otillar R.P."/>
            <person name="Rayko E."/>
            <person name="Salamov A."/>
            <person name="Vandepoele K."/>
            <person name="Beszteri B."/>
            <person name="Gruber A."/>
            <person name="Heijde M."/>
            <person name="Katinka M."/>
            <person name="Mock T."/>
            <person name="Valentin K."/>
            <person name="Verret F."/>
            <person name="Berges J.A."/>
            <person name="Brownlee C."/>
            <person name="Cadoret J.P."/>
            <person name="Chiovitti A."/>
            <person name="Choi C.J."/>
            <person name="Coesel S."/>
            <person name="De Martino A."/>
            <person name="Detter J.C."/>
            <person name="Durkin C."/>
            <person name="Falciatore A."/>
            <person name="Fournet J."/>
            <person name="Haruta M."/>
            <person name="Huysman M.J."/>
            <person name="Jenkins B.D."/>
            <person name="Jiroutova K."/>
            <person name="Jorgensen R.E."/>
            <person name="Joubert Y."/>
            <person name="Kaplan A."/>
            <person name="Kroger N."/>
            <person name="Kroth P.G."/>
            <person name="La Roche J."/>
            <person name="Lindquist E."/>
            <person name="Lommer M."/>
            <person name="Martin-Jezequel V."/>
            <person name="Lopez P.J."/>
            <person name="Lucas S."/>
            <person name="Mangogna M."/>
            <person name="McGinnis K."/>
            <person name="Medlin L.K."/>
            <person name="Montsant A."/>
            <person name="Oudot-Le Secq M.P."/>
            <person name="Napoli C."/>
            <person name="Obornik M."/>
            <person name="Parker M.S."/>
            <person name="Petit J.L."/>
            <person name="Porcel B.M."/>
            <person name="Poulsen N."/>
            <person name="Robison M."/>
            <person name="Rychlewski L."/>
            <person name="Rynearson T.A."/>
            <person name="Schmutz J."/>
            <person name="Shapiro H."/>
            <person name="Siaut M."/>
            <person name="Stanley M."/>
            <person name="Sussman M.R."/>
            <person name="Taylor A.R."/>
            <person name="Vardi A."/>
            <person name="von Dassow P."/>
            <person name="Vyverman W."/>
            <person name="Willis A."/>
            <person name="Wyrwicz L.S."/>
            <person name="Rokhsar D.S."/>
            <person name="Weissenbach J."/>
            <person name="Armbrust E.V."/>
            <person name="Green B.R."/>
            <person name="Van de Peer Y."/>
            <person name="Grigoriev I.V."/>
        </authorList>
    </citation>
    <scope>NUCLEOTIDE SEQUENCE [LARGE SCALE GENOMIC DNA]</scope>
    <source>
        <strain evidence="1 2">CCMP1335</strain>
    </source>
</reference>